<dbReference type="Pfam" id="PF08488">
    <property type="entry name" value="WAK"/>
    <property type="match status" value="1"/>
</dbReference>
<feature type="transmembrane region" description="Helical" evidence="6">
    <location>
        <begin position="101"/>
        <end position="121"/>
    </location>
</feature>
<evidence type="ECO:0000313" key="10">
    <source>
        <dbReference type="Proteomes" id="UP000006038"/>
    </source>
</evidence>
<dbReference type="PANTHER" id="PTHR33491">
    <property type="entry name" value="OSJNBA0016N04.9 PROTEIN"/>
    <property type="match status" value="1"/>
</dbReference>
<dbReference type="OMA" id="RSANTCE"/>
<dbReference type="Pfam" id="PF13947">
    <property type="entry name" value="GUB_WAK_bind"/>
    <property type="match status" value="1"/>
</dbReference>
<dbReference type="HOGENOM" id="CLU_000288_43_10_1"/>
<keyword evidence="3" id="KW-0732">Signal</keyword>
<evidence type="ECO:0000256" key="1">
    <source>
        <dbReference type="ARBA" id="ARBA00004479"/>
    </source>
</evidence>
<accession>J3LX14</accession>
<evidence type="ECO:0000256" key="4">
    <source>
        <dbReference type="ARBA" id="ARBA00023157"/>
    </source>
</evidence>
<dbReference type="eggNOG" id="ENOG502QQPF">
    <property type="taxonomic scope" value="Eukaryota"/>
</dbReference>
<organism evidence="9">
    <name type="scientific">Oryza brachyantha</name>
    <name type="common">malo sina</name>
    <dbReference type="NCBI Taxonomy" id="4533"/>
    <lineage>
        <taxon>Eukaryota</taxon>
        <taxon>Viridiplantae</taxon>
        <taxon>Streptophyta</taxon>
        <taxon>Embryophyta</taxon>
        <taxon>Tracheophyta</taxon>
        <taxon>Spermatophyta</taxon>
        <taxon>Magnoliopsida</taxon>
        <taxon>Liliopsida</taxon>
        <taxon>Poales</taxon>
        <taxon>Poaceae</taxon>
        <taxon>BOP clade</taxon>
        <taxon>Oryzoideae</taxon>
        <taxon>Oryzeae</taxon>
        <taxon>Oryzinae</taxon>
        <taxon>Oryza</taxon>
    </lineage>
</organism>
<comment type="subcellular location">
    <subcellularLocation>
        <location evidence="1">Membrane</location>
        <topology evidence="1">Single-pass type I membrane protein</topology>
    </subcellularLocation>
</comment>
<keyword evidence="6" id="KW-1133">Transmembrane helix</keyword>
<protein>
    <recommendedName>
        <fullName evidence="11">Wall-associated receptor kinase galacturonan-binding domain-containing protein</fullName>
    </recommendedName>
</protein>
<dbReference type="GO" id="GO:0030247">
    <property type="term" value="F:polysaccharide binding"/>
    <property type="evidence" value="ECO:0007669"/>
    <property type="project" value="InterPro"/>
</dbReference>
<reference evidence="9" key="1">
    <citation type="journal article" date="2013" name="Nat. Commun.">
        <title>Whole-genome sequencing of Oryza brachyantha reveals mechanisms underlying Oryza genome evolution.</title>
        <authorList>
            <person name="Chen J."/>
            <person name="Huang Q."/>
            <person name="Gao D."/>
            <person name="Wang J."/>
            <person name="Lang Y."/>
            <person name="Liu T."/>
            <person name="Li B."/>
            <person name="Bai Z."/>
            <person name="Luis Goicoechea J."/>
            <person name="Liang C."/>
            <person name="Chen C."/>
            <person name="Zhang W."/>
            <person name="Sun S."/>
            <person name="Liao Y."/>
            <person name="Zhang X."/>
            <person name="Yang L."/>
            <person name="Song C."/>
            <person name="Wang M."/>
            <person name="Shi J."/>
            <person name="Liu G."/>
            <person name="Liu J."/>
            <person name="Zhou H."/>
            <person name="Zhou W."/>
            <person name="Yu Q."/>
            <person name="An N."/>
            <person name="Chen Y."/>
            <person name="Cai Q."/>
            <person name="Wang B."/>
            <person name="Liu B."/>
            <person name="Min J."/>
            <person name="Huang Y."/>
            <person name="Wu H."/>
            <person name="Li Z."/>
            <person name="Zhang Y."/>
            <person name="Yin Y."/>
            <person name="Song W."/>
            <person name="Jiang J."/>
            <person name="Jackson S.A."/>
            <person name="Wing R.A."/>
            <person name="Wang J."/>
            <person name="Chen M."/>
        </authorList>
    </citation>
    <scope>NUCLEOTIDE SEQUENCE [LARGE SCALE GENOMIC DNA]</scope>
    <source>
        <strain evidence="9">cv. IRGC 101232</strain>
    </source>
</reference>
<keyword evidence="2" id="KW-0808">Transferase</keyword>
<dbReference type="AlphaFoldDB" id="J3LX14"/>
<feature type="domain" description="Wall-associated receptor kinase galacturonan-binding" evidence="8">
    <location>
        <begin position="143"/>
        <end position="189"/>
    </location>
</feature>
<evidence type="ECO:0000256" key="6">
    <source>
        <dbReference type="SAM" id="Phobius"/>
    </source>
</evidence>
<keyword evidence="6" id="KW-0812">Transmembrane</keyword>
<dbReference type="GO" id="GO:0016020">
    <property type="term" value="C:membrane"/>
    <property type="evidence" value="ECO:0007669"/>
    <property type="project" value="UniProtKB-SubCell"/>
</dbReference>
<feature type="domain" description="Wall-associated receptor kinase" evidence="7">
    <location>
        <begin position="277"/>
        <end position="357"/>
    </location>
</feature>
<sequence length="402" mass="43212">MTSNIIGLTERATEVFVLKVSLTIERTWCDNPLGSVQQGEEYSTNQALSQQPCRTASADLSLVVYSSLYTNPHVPRRNELAQVSDRKKGTVQRSTAHPRRAAMVGIRAAFCGSICLLVLLLSPALAAEPPAGGATATADSRNTKCGGVDIPYPFGISSGSCPVEPGFEVDCTDTGNGVRKPFVGNLEVISLQNGWARVMNHISSSCYNSTTEQMNPADQWILKLTGTPYRLSDSANKFTVVGCRTVAYIADQDDVGKYMSGCVSVCRRGELTGVANGTCSGIGCCQTEIAMDLDYYQVLFDVNMNTSGIYNRTPCSYAVLMESAKFTFSISYLTSPLEFNNTYGGEAPVVLDWAIRSASSCKDAEKNLKSYACKSHNSVCLDSSNGPGYICNCSTGYQGLLP</sequence>
<dbReference type="Proteomes" id="UP000006038">
    <property type="component" value="Chromosome 4"/>
</dbReference>
<proteinExistence type="predicted"/>
<evidence type="ECO:0000313" key="9">
    <source>
        <dbReference type="EnsemblPlants" id="OB04G16890.1"/>
    </source>
</evidence>
<dbReference type="GO" id="GO:0004674">
    <property type="term" value="F:protein serine/threonine kinase activity"/>
    <property type="evidence" value="ECO:0007669"/>
    <property type="project" value="InterPro"/>
</dbReference>
<reference evidence="9" key="2">
    <citation type="submission" date="2013-04" db="UniProtKB">
        <authorList>
            <consortium name="EnsemblPlants"/>
        </authorList>
    </citation>
    <scope>IDENTIFICATION</scope>
</reference>
<evidence type="ECO:0000259" key="7">
    <source>
        <dbReference type="Pfam" id="PF08488"/>
    </source>
</evidence>
<keyword evidence="6" id="KW-0472">Membrane</keyword>
<evidence type="ECO:0000256" key="5">
    <source>
        <dbReference type="ARBA" id="ARBA00023180"/>
    </source>
</evidence>
<keyword evidence="5" id="KW-0325">Glycoprotein</keyword>
<dbReference type="InterPro" id="IPR025287">
    <property type="entry name" value="WAK_GUB"/>
</dbReference>
<evidence type="ECO:0000259" key="8">
    <source>
        <dbReference type="Pfam" id="PF13947"/>
    </source>
</evidence>
<keyword evidence="4" id="KW-1015">Disulfide bond</keyword>
<dbReference type="Gramene" id="OB04G16890.1">
    <property type="protein sequence ID" value="OB04G16890.1"/>
    <property type="gene ID" value="OB04G16890"/>
</dbReference>
<evidence type="ECO:0000256" key="2">
    <source>
        <dbReference type="ARBA" id="ARBA00022679"/>
    </source>
</evidence>
<dbReference type="EnsemblPlants" id="OB04G16890.1">
    <property type="protein sequence ID" value="OB04G16890.1"/>
    <property type="gene ID" value="OB04G16890"/>
</dbReference>
<dbReference type="InterPro" id="IPR013695">
    <property type="entry name" value="WAK"/>
</dbReference>
<evidence type="ECO:0008006" key="11">
    <source>
        <dbReference type="Google" id="ProtNLM"/>
    </source>
</evidence>
<keyword evidence="10" id="KW-1185">Reference proteome</keyword>
<evidence type="ECO:0000256" key="3">
    <source>
        <dbReference type="ARBA" id="ARBA00022729"/>
    </source>
</evidence>
<name>J3LX14_ORYBR</name>
<dbReference type="STRING" id="4533.J3LX14"/>